<dbReference type="InterPro" id="IPR032675">
    <property type="entry name" value="LRR_dom_sf"/>
</dbReference>
<keyword evidence="1" id="KW-0433">Leucine-rich repeat</keyword>
<evidence type="ECO:0000313" key="3">
    <source>
        <dbReference type="EMBL" id="KAK1739490.1"/>
    </source>
</evidence>
<gene>
    <name evidence="3" type="ORF">QTG54_010033</name>
</gene>
<dbReference type="PANTHER" id="PTHR48051:SF1">
    <property type="entry name" value="RAS SUPPRESSOR PROTEIN 1"/>
    <property type="match status" value="1"/>
</dbReference>
<dbReference type="EMBL" id="JATAAI010000018">
    <property type="protein sequence ID" value="KAK1739490.1"/>
    <property type="molecule type" value="Genomic_DNA"/>
</dbReference>
<name>A0AAD8Y6H2_9STRA</name>
<proteinExistence type="predicted"/>
<protein>
    <submittedName>
        <fullName evidence="3">Uncharacterized protein</fullName>
    </submittedName>
</protein>
<dbReference type="GO" id="GO:0005737">
    <property type="term" value="C:cytoplasm"/>
    <property type="evidence" value="ECO:0007669"/>
    <property type="project" value="TreeGrafter"/>
</dbReference>
<keyword evidence="4" id="KW-1185">Reference proteome</keyword>
<dbReference type="SUPFAM" id="SSF52058">
    <property type="entry name" value="L domain-like"/>
    <property type="match status" value="1"/>
</dbReference>
<comment type="caution">
    <text evidence="3">The sequence shown here is derived from an EMBL/GenBank/DDBJ whole genome shotgun (WGS) entry which is preliminary data.</text>
</comment>
<dbReference type="AlphaFoldDB" id="A0AAD8Y6H2"/>
<dbReference type="Pfam" id="PF00560">
    <property type="entry name" value="LRR_1"/>
    <property type="match status" value="2"/>
</dbReference>
<keyword evidence="2" id="KW-0677">Repeat</keyword>
<sequence>MKLDVTKHVVNDVELNLCNNNLSEEDFHSGIKCPSMPLQSIDLSRNSFKFIPPQIFSYITLTSLDVSRNRLQGFPPEIKLLVNLEKLIAISNHLRLRQLPINELASLHNLKLLDLRYNRKLKQAALDSLNEVIIPNNSQLEIQCTISSQEEDSAAKKLSACDRDAALLQSQLEPLSTPQLAKRLERTFGVLLDKETEQAYNRDYVMATLLECYKKHGPREIRKEKGIPVSKHRLDALMQELNAVNWPHTTRERPKIKAEHYMIIQKPGSGVEDSVRTKKETAKLIKYKKLFDLAVETLAEVDPVFAERFTALAVTHNFVGSPHIDTLNVGPFYGLSLGEFSGGGRIAVECSPLLVAEIDTKGSFGKIDGRFPHWVTPYEGERFSLIYYVTSGSVEPQTTAIFAPPLDVAQHWIPPPTFIP</sequence>
<dbReference type="InterPro" id="IPR001611">
    <property type="entry name" value="Leu-rich_rpt"/>
</dbReference>
<dbReference type="Proteomes" id="UP001224775">
    <property type="component" value="Unassembled WGS sequence"/>
</dbReference>
<dbReference type="PANTHER" id="PTHR48051">
    <property type="match status" value="1"/>
</dbReference>
<evidence type="ECO:0000256" key="2">
    <source>
        <dbReference type="ARBA" id="ARBA00022737"/>
    </source>
</evidence>
<dbReference type="InterPro" id="IPR050216">
    <property type="entry name" value="LRR_domain-containing"/>
</dbReference>
<reference evidence="3" key="1">
    <citation type="submission" date="2023-06" db="EMBL/GenBank/DDBJ databases">
        <title>Survivors Of The Sea: Transcriptome response of Skeletonema marinoi to long-term dormancy.</title>
        <authorList>
            <person name="Pinder M.I.M."/>
            <person name="Kourtchenko O."/>
            <person name="Robertson E.K."/>
            <person name="Larsson T."/>
            <person name="Maumus F."/>
            <person name="Osuna-Cruz C.M."/>
            <person name="Vancaester E."/>
            <person name="Stenow R."/>
            <person name="Vandepoele K."/>
            <person name="Ploug H."/>
            <person name="Bruchert V."/>
            <person name="Godhe A."/>
            <person name="Topel M."/>
        </authorList>
    </citation>
    <scope>NUCLEOTIDE SEQUENCE</scope>
    <source>
        <strain evidence="3">R05AC</strain>
    </source>
</reference>
<accession>A0AAD8Y6H2</accession>
<evidence type="ECO:0000313" key="4">
    <source>
        <dbReference type="Proteomes" id="UP001224775"/>
    </source>
</evidence>
<evidence type="ECO:0000256" key="1">
    <source>
        <dbReference type="ARBA" id="ARBA00022614"/>
    </source>
</evidence>
<dbReference type="Gene3D" id="3.80.10.10">
    <property type="entry name" value="Ribonuclease Inhibitor"/>
    <property type="match status" value="1"/>
</dbReference>
<organism evidence="3 4">
    <name type="scientific">Skeletonema marinoi</name>
    <dbReference type="NCBI Taxonomy" id="267567"/>
    <lineage>
        <taxon>Eukaryota</taxon>
        <taxon>Sar</taxon>
        <taxon>Stramenopiles</taxon>
        <taxon>Ochrophyta</taxon>
        <taxon>Bacillariophyta</taxon>
        <taxon>Coscinodiscophyceae</taxon>
        <taxon>Thalassiosirophycidae</taxon>
        <taxon>Thalassiosirales</taxon>
        <taxon>Skeletonemataceae</taxon>
        <taxon>Skeletonema</taxon>
        <taxon>Skeletonema marinoi-dohrnii complex</taxon>
    </lineage>
</organism>